<evidence type="ECO:0000256" key="3">
    <source>
        <dbReference type="ARBA" id="ARBA00012438"/>
    </source>
</evidence>
<name>A0A931J513_9BURK</name>
<feature type="domain" description="Histidine kinase" evidence="10">
    <location>
        <begin position="226"/>
        <end position="435"/>
    </location>
</feature>
<evidence type="ECO:0000259" key="11">
    <source>
        <dbReference type="PROSITE" id="PS50885"/>
    </source>
</evidence>
<dbReference type="SMART" id="SM00387">
    <property type="entry name" value="HATPase_c"/>
    <property type="match status" value="1"/>
</dbReference>
<sequence>MNRLFWRLLPLTLLALLAASAVLYVLFSRLYGDPLEDIARRQAAAQLFVLEHYIDAAPRDEWLERLNKVREVSPQRYELLPLDEALRGLSRAQQERLQAGAVVLDVAGRRLLRRVDLQGERYVDSEREVLRISGLPIDVAQALRQEALRWGVVALFLLVPLALWSRLHWRGLLALSRTAEAWGAGHLSARAETPASTSLQPLAQGMNQMAERLAALLEGRRHLLHAVSHELRTPIARMGFDLELLRDTDSPAARGARIDALERDLAALQALVTELLSYSKLEQTQLQREPFDIEDLLRQCLGAQELEGTARALQVQIAPDIGRMCGDAHLVARVVGNLLGNALKYARHEVRFSARTLPAGQWELRVEDDGPGIPEAERQRVFEPFVRLPQTGSLPGHGLGLAIAARGVALHGGAIQIEKSALGGACLVVRWPRGGQT</sequence>
<proteinExistence type="predicted"/>
<dbReference type="InterPro" id="IPR036097">
    <property type="entry name" value="HisK_dim/P_sf"/>
</dbReference>
<keyword evidence="8 12" id="KW-0418">Kinase</keyword>
<keyword evidence="5" id="KW-0597">Phosphoprotein</keyword>
<dbReference type="Pfam" id="PF02518">
    <property type="entry name" value="HATPase_c"/>
    <property type="match status" value="1"/>
</dbReference>
<dbReference type="Gene3D" id="1.10.287.130">
    <property type="match status" value="1"/>
</dbReference>
<dbReference type="InterPro" id="IPR036890">
    <property type="entry name" value="HATPase_C_sf"/>
</dbReference>
<dbReference type="SMART" id="SM00304">
    <property type="entry name" value="HAMP"/>
    <property type="match status" value="1"/>
</dbReference>
<dbReference type="CDD" id="cd00082">
    <property type="entry name" value="HisKA"/>
    <property type="match status" value="1"/>
</dbReference>
<dbReference type="InterPro" id="IPR003594">
    <property type="entry name" value="HATPase_dom"/>
</dbReference>
<dbReference type="Proteomes" id="UP000613266">
    <property type="component" value="Unassembled WGS sequence"/>
</dbReference>
<protein>
    <recommendedName>
        <fullName evidence="3">histidine kinase</fullName>
        <ecNumber evidence="3">2.7.13.3</ecNumber>
    </recommendedName>
</protein>
<dbReference type="EC" id="2.7.13.3" evidence="3"/>
<dbReference type="PRINTS" id="PR00344">
    <property type="entry name" value="BCTRLSENSOR"/>
</dbReference>
<dbReference type="InterPro" id="IPR003660">
    <property type="entry name" value="HAMP_dom"/>
</dbReference>
<comment type="caution">
    <text evidence="12">The sequence shown here is derived from an EMBL/GenBank/DDBJ whole genome shotgun (WGS) entry which is preliminary data.</text>
</comment>
<evidence type="ECO:0000256" key="2">
    <source>
        <dbReference type="ARBA" id="ARBA00004651"/>
    </source>
</evidence>
<evidence type="ECO:0000259" key="10">
    <source>
        <dbReference type="PROSITE" id="PS50109"/>
    </source>
</evidence>
<comment type="catalytic activity">
    <reaction evidence="1">
        <text>ATP + protein L-histidine = ADP + protein N-phospho-L-histidine.</text>
        <dbReference type="EC" id="2.7.13.3"/>
    </reaction>
</comment>
<evidence type="ECO:0000313" key="13">
    <source>
        <dbReference type="Proteomes" id="UP000613266"/>
    </source>
</evidence>
<dbReference type="InterPro" id="IPR050980">
    <property type="entry name" value="2C_sensor_his_kinase"/>
</dbReference>
<evidence type="ECO:0000256" key="7">
    <source>
        <dbReference type="ARBA" id="ARBA00022741"/>
    </source>
</evidence>
<dbReference type="CDD" id="cd06225">
    <property type="entry name" value="HAMP"/>
    <property type="match status" value="1"/>
</dbReference>
<evidence type="ECO:0000313" key="12">
    <source>
        <dbReference type="EMBL" id="MBH9576987.1"/>
    </source>
</evidence>
<evidence type="ECO:0000256" key="6">
    <source>
        <dbReference type="ARBA" id="ARBA00022679"/>
    </source>
</evidence>
<dbReference type="PROSITE" id="PS50885">
    <property type="entry name" value="HAMP"/>
    <property type="match status" value="1"/>
</dbReference>
<dbReference type="AlphaFoldDB" id="A0A931J513"/>
<feature type="domain" description="HAMP" evidence="11">
    <location>
        <begin position="166"/>
        <end position="218"/>
    </location>
</feature>
<reference evidence="12" key="1">
    <citation type="submission" date="2020-12" db="EMBL/GenBank/DDBJ databases">
        <title>The genome sequence of Inhella sp. 1Y17.</title>
        <authorList>
            <person name="Liu Y."/>
        </authorList>
    </citation>
    <scope>NUCLEOTIDE SEQUENCE</scope>
    <source>
        <strain evidence="12">1Y17</strain>
    </source>
</reference>
<dbReference type="GO" id="GO:0005524">
    <property type="term" value="F:ATP binding"/>
    <property type="evidence" value="ECO:0007669"/>
    <property type="project" value="UniProtKB-KW"/>
</dbReference>
<keyword evidence="9" id="KW-0067">ATP-binding</keyword>
<dbReference type="InterPro" id="IPR004358">
    <property type="entry name" value="Sig_transdc_His_kin-like_C"/>
</dbReference>
<evidence type="ECO:0000256" key="1">
    <source>
        <dbReference type="ARBA" id="ARBA00000085"/>
    </source>
</evidence>
<evidence type="ECO:0000256" key="4">
    <source>
        <dbReference type="ARBA" id="ARBA00022475"/>
    </source>
</evidence>
<dbReference type="PANTHER" id="PTHR44936:SF10">
    <property type="entry name" value="SENSOR PROTEIN RSTB"/>
    <property type="match status" value="1"/>
</dbReference>
<accession>A0A931J513</accession>
<keyword evidence="7" id="KW-0547">Nucleotide-binding</keyword>
<dbReference type="PROSITE" id="PS50109">
    <property type="entry name" value="HIS_KIN"/>
    <property type="match status" value="1"/>
</dbReference>
<comment type="subcellular location">
    <subcellularLocation>
        <location evidence="2">Cell membrane</location>
        <topology evidence="2">Multi-pass membrane protein</topology>
    </subcellularLocation>
</comment>
<dbReference type="GO" id="GO:0005886">
    <property type="term" value="C:plasma membrane"/>
    <property type="evidence" value="ECO:0007669"/>
    <property type="project" value="UniProtKB-SubCell"/>
</dbReference>
<dbReference type="EMBL" id="JAEDAK010000005">
    <property type="protein sequence ID" value="MBH9576987.1"/>
    <property type="molecule type" value="Genomic_DNA"/>
</dbReference>
<evidence type="ECO:0000256" key="5">
    <source>
        <dbReference type="ARBA" id="ARBA00022553"/>
    </source>
</evidence>
<dbReference type="Gene3D" id="3.30.565.10">
    <property type="entry name" value="Histidine kinase-like ATPase, C-terminal domain"/>
    <property type="match status" value="1"/>
</dbReference>
<organism evidence="12 13">
    <name type="scientific">Inhella proteolytica</name>
    <dbReference type="NCBI Taxonomy" id="2795029"/>
    <lineage>
        <taxon>Bacteria</taxon>
        <taxon>Pseudomonadati</taxon>
        <taxon>Pseudomonadota</taxon>
        <taxon>Betaproteobacteria</taxon>
        <taxon>Burkholderiales</taxon>
        <taxon>Sphaerotilaceae</taxon>
        <taxon>Inhella</taxon>
    </lineage>
</organism>
<keyword evidence="13" id="KW-1185">Reference proteome</keyword>
<dbReference type="RefSeq" id="WP_198110697.1">
    <property type="nucleotide sequence ID" value="NZ_JAEDAK010000005.1"/>
</dbReference>
<dbReference type="SMART" id="SM00388">
    <property type="entry name" value="HisKA"/>
    <property type="match status" value="1"/>
</dbReference>
<dbReference type="GO" id="GO:0000155">
    <property type="term" value="F:phosphorelay sensor kinase activity"/>
    <property type="evidence" value="ECO:0007669"/>
    <property type="project" value="InterPro"/>
</dbReference>
<dbReference type="Pfam" id="PF00512">
    <property type="entry name" value="HisKA"/>
    <property type="match status" value="1"/>
</dbReference>
<gene>
    <name evidence="12" type="ORF">I7X39_08725</name>
</gene>
<keyword evidence="4" id="KW-0472">Membrane</keyword>
<dbReference type="InterPro" id="IPR005467">
    <property type="entry name" value="His_kinase_dom"/>
</dbReference>
<dbReference type="SUPFAM" id="SSF55874">
    <property type="entry name" value="ATPase domain of HSP90 chaperone/DNA topoisomerase II/histidine kinase"/>
    <property type="match status" value="1"/>
</dbReference>
<keyword evidence="6" id="KW-0808">Transferase</keyword>
<keyword evidence="4" id="KW-1003">Cell membrane</keyword>
<dbReference type="SUPFAM" id="SSF47384">
    <property type="entry name" value="Homodimeric domain of signal transducing histidine kinase"/>
    <property type="match status" value="1"/>
</dbReference>
<dbReference type="InterPro" id="IPR003661">
    <property type="entry name" value="HisK_dim/P_dom"/>
</dbReference>
<evidence type="ECO:0000256" key="8">
    <source>
        <dbReference type="ARBA" id="ARBA00022777"/>
    </source>
</evidence>
<dbReference type="PANTHER" id="PTHR44936">
    <property type="entry name" value="SENSOR PROTEIN CREC"/>
    <property type="match status" value="1"/>
</dbReference>
<evidence type="ECO:0000256" key="9">
    <source>
        <dbReference type="ARBA" id="ARBA00022840"/>
    </source>
</evidence>